<keyword evidence="3" id="KW-1185">Reference proteome</keyword>
<dbReference type="EMBL" id="SJPF01000001">
    <property type="protein sequence ID" value="TWT39624.1"/>
    <property type="molecule type" value="Genomic_DNA"/>
</dbReference>
<dbReference type="Proteomes" id="UP000318878">
    <property type="component" value="Unassembled WGS sequence"/>
</dbReference>
<evidence type="ECO:0000256" key="1">
    <source>
        <dbReference type="SAM" id="SignalP"/>
    </source>
</evidence>
<protein>
    <recommendedName>
        <fullName evidence="4">DUF5666 domain-containing protein</fullName>
    </recommendedName>
</protein>
<comment type="caution">
    <text evidence="2">The sequence shown here is derived from an EMBL/GenBank/DDBJ whole genome shotgun (WGS) entry which is preliminary data.</text>
</comment>
<evidence type="ECO:0000313" key="3">
    <source>
        <dbReference type="Proteomes" id="UP000318878"/>
    </source>
</evidence>
<sequence length="228" mass="24452" precursor="true">MFTRFLSALLLSAVVAPLAISAELEVDPQQDWYGKTPDNSLKSLAPKSGFVADSDAWEKLWTAWRPNEELPKLDFDRQIVLVGVVDGPNRVMMRPTLQADDIRFIAAGTRMAGPGFAYRLVVVDKGDAKKVNGKAISSGSTGEGSIEVTVVGTLESGLFAIGGETTGATITAQGITWELDLGNDAAFRKLAEEQSGKQVKVVGSLQCKAGVEIADRWIVTVQRITAID</sequence>
<feature type="chain" id="PRO_5022902933" description="DUF5666 domain-containing protein" evidence="1">
    <location>
        <begin position="22"/>
        <end position="228"/>
    </location>
</feature>
<dbReference type="AlphaFoldDB" id="A0A5C5VLW3"/>
<organism evidence="2 3">
    <name type="scientific">Blastopirellula retiformator</name>
    <dbReference type="NCBI Taxonomy" id="2527970"/>
    <lineage>
        <taxon>Bacteria</taxon>
        <taxon>Pseudomonadati</taxon>
        <taxon>Planctomycetota</taxon>
        <taxon>Planctomycetia</taxon>
        <taxon>Pirellulales</taxon>
        <taxon>Pirellulaceae</taxon>
        <taxon>Blastopirellula</taxon>
    </lineage>
</organism>
<feature type="signal peptide" evidence="1">
    <location>
        <begin position="1"/>
        <end position="21"/>
    </location>
</feature>
<gene>
    <name evidence="2" type="ORF">Enr8_13240</name>
</gene>
<proteinExistence type="predicted"/>
<evidence type="ECO:0008006" key="4">
    <source>
        <dbReference type="Google" id="ProtNLM"/>
    </source>
</evidence>
<reference evidence="2 3" key="1">
    <citation type="submission" date="2019-02" db="EMBL/GenBank/DDBJ databases">
        <title>Deep-cultivation of Planctomycetes and their phenomic and genomic characterization uncovers novel biology.</title>
        <authorList>
            <person name="Wiegand S."/>
            <person name="Jogler M."/>
            <person name="Boedeker C."/>
            <person name="Pinto D."/>
            <person name="Vollmers J."/>
            <person name="Rivas-Marin E."/>
            <person name="Kohn T."/>
            <person name="Peeters S.H."/>
            <person name="Heuer A."/>
            <person name="Rast P."/>
            <person name="Oberbeckmann S."/>
            <person name="Bunk B."/>
            <person name="Jeske O."/>
            <person name="Meyerdierks A."/>
            <person name="Storesund J.E."/>
            <person name="Kallscheuer N."/>
            <person name="Luecker S."/>
            <person name="Lage O.M."/>
            <person name="Pohl T."/>
            <person name="Merkel B.J."/>
            <person name="Hornburger P."/>
            <person name="Mueller R.-W."/>
            <person name="Bruemmer F."/>
            <person name="Labrenz M."/>
            <person name="Spormann A.M."/>
            <person name="Op Den Camp H."/>
            <person name="Overmann J."/>
            <person name="Amann R."/>
            <person name="Jetten M.S.M."/>
            <person name="Mascher T."/>
            <person name="Medema M.H."/>
            <person name="Devos D.P."/>
            <person name="Kaster A.-K."/>
            <person name="Ovreas L."/>
            <person name="Rohde M."/>
            <person name="Galperin M.Y."/>
            <person name="Jogler C."/>
        </authorList>
    </citation>
    <scope>NUCLEOTIDE SEQUENCE [LARGE SCALE GENOMIC DNA]</scope>
    <source>
        <strain evidence="2 3">Enr8</strain>
    </source>
</reference>
<name>A0A5C5VLW3_9BACT</name>
<accession>A0A5C5VLW3</accession>
<dbReference type="OrthoDB" id="286604at2"/>
<evidence type="ECO:0000313" key="2">
    <source>
        <dbReference type="EMBL" id="TWT39624.1"/>
    </source>
</evidence>
<dbReference type="RefSeq" id="WP_146429778.1">
    <property type="nucleotide sequence ID" value="NZ_SJPF01000001.1"/>
</dbReference>
<keyword evidence="1" id="KW-0732">Signal</keyword>